<dbReference type="AlphaFoldDB" id="A0A091A4E8"/>
<dbReference type="EMBL" id="JMQA01000012">
    <property type="protein sequence ID" value="KFN11146.1"/>
    <property type="molecule type" value="Genomic_DNA"/>
</dbReference>
<dbReference type="HOGENOM" id="CLU_3028000_0_0_9"/>
<dbReference type="RefSeq" id="WP_164815308.1">
    <property type="nucleotide sequence ID" value="NZ_BGML01000005.1"/>
</dbReference>
<organism evidence="1 2">
    <name type="scientific">Paenibacillus macerans</name>
    <name type="common">Bacillus macerans</name>
    <dbReference type="NCBI Taxonomy" id="44252"/>
    <lineage>
        <taxon>Bacteria</taxon>
        <taxon>Bacillati</taxon>
        <taxon>Bacillota</taxon>
        <taxon>Bacilli</taxon>
        <taxon>Bacillales</taxon>
        <taxon>Paenibacillaceae</taxon>
        <taxon>Paenibacillus</taxon>
    </lineage>
</organism>
<dbReference type="PATRIC" id="fig|44252.3.peg.747"/>
<proteinExistence type="predicted"/>
<dbReference type="Proteomes" id="UP000029278">
    <property type="component" value="Unassembled WGS sequence"/>
</dbReference>
<evidence type="ECO:0000313" key="1">
    <source>
        <dbReference type="EMBL" id="KFN11146.1"/>
    </source>
</evidence>
<accession>A0A091A4E8</accession>
<dbReference type="GeneID" id="77012460"/>
<name>A0A091A4E8_PAEMA</name>
<reference evidence="1 2" key="1">
    <citation type="submission" date="2014-04" db="EMBL/GenBank/DDBJ databases">
        <authorList>
            <person name="Bishop-Lilly K.A."/>
            <person name="Broomall S.M."/>
            <person name="Chain P.S."/>
            <person name="Chertkov O."/>
            <person name="Coyne S.R."/>
            <person name="Daligault H.E."/>
            <person name="Davenport K.W."/>
            <person name="Erkkila T."/>
            <person name="Frey K.G."/>
            <person name="Gibbons H.S."/>
            <person name="Gu W."/>
            <person name="Jaissle J."/>
            <person name="Johnson S.L."/>
            <person name="Koroleva G.I."/>
            <person name="Ladner J.T."/>
            <person name="Lo C.-C."/>
            <person name="Minogue T.D."/>
            <person name="Munk C."/>
            <person name="Palacios G.F."/>
            <person name="Redden C.L."/>
            <person name="Rosenzweig C.N."/>
            <person name="Scholz M.B."/>
            <person name="Teshima H."/>
            <person name="Xu Y."/>
        </authorList>
    </citation>
    <scope>NUCLEOTIDE SEQUENCE [LARGE SCALE GENOMIC DNA]</scope>
    <source>
        <strain evidence="1 2">8244</strain>
    </source>
</reference>
<keyword evidence="2" id="KW-1185">Reference proteome</keyword>
<gene>
    <name evidence="1" type="ORF">DJ90_2399</name>
</gene>
<protein>
    <submittedName>
        <fullName evidence="1">Uncharacterized protein</fullName>
    </submittedName>
</protein>
<comment type="caution">
    <text evidence="1">The sequence shown here is derived from an EMBL/GenBank/DDBJ whole genome shotgun (WGS) entry which is preliminary data.</text>
</comment>
<sequence>MRQSTKSKAWRSVPLLAAGDRGEARMLARAAEPEAYELIPREVKPSAEWLPRPGS</sequence>
<evidence type="ECO:0000313" key="2">
    <source>
        <dbReference type="Proteomes" id="UP000029278"/>
    </source>
</evidence>